<evidence type="ECO:0000313" key="1">
    <source>
        <dbReference type="EMBL" id="STW79826.1"/>
    </source>
</evidence>
<dbReference type="Proteomes" id="UP000254863">
    <property type="component" value="Unassembled WGS sequence"/>
</dbReference>
<comment type="caution">
    <text evidence="1">The sequence shown here is derived from an EMBL/GenBank/DDBJ whole genome shotgun (WGS) entry which is preliminary data.</text>
</comment>
<gene>
    <name evidence="1" type="primary">rseC_1</name>
    <name evidence="1" type="ORF">NCTC11685_07170</name>
</gene>
<proteinExistence type="predicted"/>
<sequence length="41" mass="4718">MIKEWATVVSWQNGVALVHCECESLLQQLCFSRRLRKPGAE</sequence>
<reference evidence="1 2" key="1">
    <citation type="submission" date="2018-06" db="EMBL/GenBank/DDBJ databases">
        <authorList>
            <consortium name="Pathogen Informatics"/>
            <person name="Doyle S."/>
        </authorList>
    </citation>
    <scope>NUCLEOTIDE SEQUENCE [LARGE SCALE GENOMIC DNA]</scope>
    <source>
        <strain evidence="1 2">NCTC11685</strain>
    </source>
</reference>
<protein>
    <submittedName>
        <fullName evidence="1">Sigma factor RpoE regulatory protein RseC</fullName>
    </submittedName>
</protein>
<name>A0A7H4PN53_9ENTR</name>
<dbReference type="EMBL" id="UGMS01000004">
    <property type="protein sequence ID" value="STW79826.1"/>
    <property type="molecule type" value="Genomic_DNA"/>
</dbReference>
<accession>A0A7H4PN53</accession>
<dbReference type="AlphaFoldDB" id="A0A7H4PN53"/>
<organism evidence="1 2">
    <name type="scientific">Klebsiella michiganensis</name>
    <dbReference type="NCBI Taxonomy" id="1134687"/>
    <lineage>
        <taxon>Bacteria</taxon>
        <taxon>Pseudomonadati</taxon>
        <taxon>Pseudomonadota</taxon>
        <taxon>Gammaproteobacteria</taxon>
        <taxon>Enterobacterales</taxon>
        <taxon>Enterobacteriaceae</taxon>
        <taxon>Klebsiella/Raoultella group</taxon>
        <taxon>Klebsiella</taxon>
    </lineage>
</organism>
<evidence type="ECO:0000313" key="2">
    <source>
        <dbReference type="Proteomes" id="UP000254863"/>
    </source>
</evidence>